<accession>A0A9P5G238</accession>
<dbReference type="InterPro" id="IPR003779">
    <property type="entry name" value="CMD-like"/>
</dbReference>
<evidence type="ECO:0000313" key="2">
    <source>
        <dbReference type="EMBL" id="KAF5095959.1"/>
    </source>
</evidence>
<protein>
    <recommendedName>
        <fullName evidence="1">Carboxymuconolactone decarboxylase-like domain-containing protein</fullName>
    </recommendedName>
</protein>
<dbReference type="AlphaFoldDB" id="A0A9P5G238"/>
<dbReference type="GO" id="GO:0051920">
    <property type="term" value="F:peroxiredoxin activity"/>
    <property type="evidence" value="ECO:0007669"/>
    <property type="project" value="InterPro"/>
</dbReference>
<feature type="domain" description="Carboxymuconolactone decarboxylase-like" evidence="1">
    <location>
        <begin position="181"/>
        <end position="242"/>
    </location>
</feature>
<organism evidence="2 3">
    <name type="scientific">Geotrichum candidum</name>
    <name type="common">Oospora lactis</name>
    <name type="synonym">Dipodascus geotrichum</name>
    <dbReference type="NCBI Taxonomy" id="1173061"/>
    <lineage>
        <taxon>Eukaryota</taxon>
        <taxon>Fungi</taxon>
        <taxon>Dikarya</taxon>
        <taxon>Ascomycota</taxon>
        <taxon>Saccharomycotina</taxon>
        <taxon>Dipodascomycetes</taxon>
        <taxon>Dipodascales</taxon>
        <taxon>Dipodascaceae</taxon>
        <taxon>Geotrichum</taxon>
    </lineage>
</organism>
<dbReference type="EMBL" id="QQZK01000131">
    <property type="protein sequence ID" value="KAF5095959.1"/>
    <property type="molecule type" value="Genomic_DNA"/>
</dbReference>
<evidence type="ECO:0000259" key="1">
    <source>
        <dbReference type="Pfam" id="PF02627"/>
    </source>
</evidence>
<dbReference type="InterPro" id="IPR052999">
    <property type="entry name" value="PTS1_Protein"/>
</dbReference>
<dbReference type="Proteomes" id="UP000750522">
    <property type="component" value="Unassembled WGS sequence"/>
</dbReference>
<reference evidence="2" key="1">
    <citation type="journal article" date="2020" name="Front. Microbiol.">
        <title>Phenotypic and Genetic Characterization of the Cheese Ripening Yeast Geotrichum candidum.</title>
        <authorList>
            <person name="Perkins V."/>
            <person name="Vignola S."/>
            <person name="Lessard M.H."/>
            <person name="Plante P.L."/>
            <person name="Corbeil J."/>
            <person name="Dugat-Bony E."/>
            <person name="Frenette M."/>
            <person name="Labrie S."/>
        </authorList>
    </citation>
    <scope>NUCLEOTIDE SEQUENCE</scope>
    <source>
        <strain evidence="2">LMA-70</strain>
    </source>
</reference>
<evidence type="ECO:0000313" key="3">
    <source>
        <dbReference type="Proteomes" id="UP000750522"/>
    </source>
</evidence>
<dbReference type="PANTHER" id="PTHR28180">
    <property type="entry name" value="CONSERVED MITOCHONDRIAL PROTEIN-RELATED"/>
    <property type="match status" value="1"/>
</dbReference>
<comment type="caution">
    <text evidence="2">The sequence shown here is derived from an EMBL/GenBank/DDBJ whole genome shotgun (WGS) entry which is preliminary data.</text>
</comment>
<dbReference type="Gene3D" id="1.20.1290.10">
    <property type="entry name" value="AhpD-like"/>
    <property type="match status" value="1"/>
</dbReference>
<sequence length="251" mass="26753">MSASILTPARIQALAKFPHLQHTWHFIAAATLSVCNEPGEIPQLYTHVLNSIAPNAVAAAAPAAAAAATPSSTEEAPISERLHVTQQFREALLKAAALAGLPRTINSLTQLKNVTPVELRETRVLRPVHAPPPVAGGPAEVGADFFSKVYGKITKRVLGQLSTAYPDLGWYTIDHVYDPLLSFTGVLSAKETSLVVIACLIPQDVNPQLKGHLKGALNNGATPEEVGSARDMAILISEWCGIKWKNPVAKL</sequence>
<gene>
    <name evidence="2" type="ORF">DV451_004468</name>
</gene>
<name>A0A9P5G238_GEOCN</name>
<proteinExistence type="predicted"/>
<reference evidence="2" key="2">
    <citation type="submission" date="2020-01" db="EMBL/GenBank/DDBJ databases">
        <authorList>
            <person name="Perkins V."/>
            <person name="Lessard M.-H."/>
            <person name="Dugat-Bony E."/>
            <person name="Frenette M."/>
            <person name="Labrie S."/>
        </authorList>
    </citation>
    <scope>NUCLEOTIDE SEQUENCE</scope>
    <source>
        <strain evidence="2">LMA-70</strain>
    </source>
</reference>
<dbReference type="SUPFAM" id="SSF69118">
    <property type="entry name" value="AhpD-like"/>
    <property type="match status" value="1"/>
</dbReference>
<dbReference type="Pfam" id="PF02627">
    <property type="entry name" value="CMD"/>
    <property type="match status" value="1"/>
</dbReference>
<dbReference type="PANTHER" id="PTHR28180:SF2">
    <property type="entry name" value="PEROXISOMAL PROTEIN 2"/>
    <property type="match status" value="1"/>
</dbReference>
<dbReference type="InterPro" id="IPR029032">
    <property type="entry name" value="AhpD-like"/>
</dbReference>